<evidence type="ECO:0000313" key="1">
    <source>
        <dbReference type="EMBL" id="QYY42695.1"/>
    </source>
</evidence>
<evidence type="ECO:0000313" key="3">
    <source>
        <dbReference type="Proteomes" id="UP000198956"/>
    </source>
</evidence>
<gene>
    <name evidence="1" type="ORF">K3F53_18015</name>
    <name evidence="2" type="ORF">SAMN04489735_102410</name>
</gene>
<dbReference type="AlphaFoldDB" id="A0A1G8CA33"/>
<dbReference type="EMBL" id="CP080764">
    <property type="protein sequence ID" value="QYY42695.1"/>
    <property type="molecule type" value="Genomic_DNA"/>
</dbReference>
<sequence length="50" mass="5602">MVSTFADTAFVKAVPIKIASLQEVNKARKEETYLLAIREGKGIFYPAKTR</sequence>
<dbReference type="EMBL" id="FNDE01000024">
    <property type="protein sequence ID" value="SDH42321.1"/>
    <property type="molecule type" value="Genomic_DNA"/>
</dbReference>
<name>A0A1G8CA33_ANETH</name>
<reference evidence="1 4" key="2">
    <citation type="submission" date="2021-08" db="EMBL/GenBank/DDBJ databases">
        <title>Complete genome sequence of the strain Aneurinibacillus thermoaerophilus CCM 8960.</title>
        <authorList>
            <person name="Musilova J."/>
            <person name="Kourilova X."/>
            <person name="Pernicova I."/>
            <person name="Bezdicek M."/>
            <person name="Lengerova M."/>
            <person name="Obruca S."/>
            <person name="Sedlar K."/>
        </authorList>
    </citation>
    <scope>NUCLEOTIDE SEQUENCE [LARGE SCALE GENOMIC DNA]</scope>
    <source>
        <strain evidence="1 4">CCM 8960</strain>
    </source>
</reference>
<dbReference type="Proteomes" id="UP000826616">
    <property type="component" value="Chromosome"/>
</dbReference>
<evidence type="ECO:0000313" key="4">
    <source>
        <dbReference type="Proteomes" id="UP000826616"/>
    </source>
</evidence>
<reference evidence="2 3" key="1">
    <citation type="submission" date="2016-10" db="EMBL/GenBank/DDBJ databases">
        <authorList>
            <person name="de Groot N.N."/>
        </authorList>
    </citation>
    <scope>NUCLEOTIDE SEQUENCE [LARGE SCALE GENOMIC DNA]</scope>
    <source>
        <strain evidence="2 3">L 420-91</strain>
    </source>
</reference>
<evidence type="ECO:0000313" key="2">
    <source>
        <dbReference type="EMBL" id="SDH42321.1"/>
    </source>
</evidence>
<accession>A0A1G8CA33</accession>
<dbReference type="RefSeq" id="WP_156423979.1">
    <property type="nucleotide sequence ID" value="NZ_CP080764.1"/>
</dbReference>
<proteinExistence type="predicted"/>
<dbReference type="GeneID" id="97143279"/>
<organism evidence="2 3">
    <name type="scientific">Aneurinibacillus thermoaerophilus</name>
    <dbReference type="NCBI Taxonomy" id="143495"/>
    <lineage>
        <taxon>Bacteria</taxon>
        <taxon>Bacillati</taxon>
        <taxon>Bacillota</taxon>
        <taxon>Bacilli</taxon>
        <taxon>Bacillales</taxon>
        <taxon>Paenibacillaceae</taxon>
        <taxon>Aneurinibacillus group</taxon>
        <taxon>Aneurinibacillus</taxon>
    </lineage>
</organism>
<protein>
    <submittedName>
        <fullName evidence="2">Uncharacterized protein</fullName>
    </submittedName>
</protein>
<keyword evidence="4" id="KW-1185">Reference proteome</keyword>
<dbReference type="Proteomes" id="UP000198956">
    <property type="component" value="Unassembled WGS sequence"/>
</dbReference>